<sequence>MQGLVGHGEEFSFYSQLKCCGMKDYTDFPSFERMTGHTYPRGCYKSIGTVACDGHNVSADVIHQEGCFPKLLKITKTQGINLSGGSLGAAVIQPGS</sequence>
<dbReference type="Pfam" id="PF00335">
    <property type="entry name" value="Tetraspanin"/>
    <property type="match status" value="1"/>
</dbReference>
<protein>
    <submittedName>
        <fullName evidence="6">Tetraspanin-16</fullName>
    </submittedName>
</protein>
<evidence type="ECO:0000256" key="4">
    <source>
        <dbReference type="ARBA" id="ARBA00023136"/>
    </source>
</evidence>
<comment type="subcellular location">
    <subcellularLocation>
        <location evidence="1">Membrane</location>
        <topology evidence="1">Multi-pass membrane protein</topology>
    </subcellularLocation>
</comment>
<dbReference type="GeneID" id="103087482"/>
<organism evidence="5 6">
    <name type="scientific">Lipotes vexillifer</name>
    <name type="common">Yangtze river dolphin</name>
    <dbReference type="NCBI Taxonomy" id="118797"/>
    <lineage>
        <taxon>Eukaryota</taxon>
        <taxon>Metazoa</taxon>
        <taxon>Chordata</taxon>
        <taxon>Craniata</taxon>
        <taxon>Vertebrata</taxon>
        <taxon>Euteleostomi</taxon>
        <taxon>Mammalia</taxon>
        <taxon>Eutheria</taxon>
        <taxon>Laurasiatheria</taxon>
        <taxon>Artiodactyla</taxon>
        <taxon>Whippomorpha</taxon>
        <taxon>Cetacea</taxon>
        <taxon>Odontoceti</taxon>
        <taxon>Lipotidae</taxon>
        <taxon>Lipotes</taxon>
    </lineage>
</organism>
<dbReference type="OrthoDB" id="9683031at2759"/>
<evidence type="ECO:0000313" key="6">
    <source>
        <dbReference type="RefSeq" id="XP_007460823.1"/>
    </source>
</evidence>
<proteinExistence type="predicted"/>
<dbReference type="InParanoid" id="A0A340XHE9"/>
<evidence type="ECO:0000313" key="5">
    <source>
        <dbReference type="Proteomes" id="UP000265300"/>
    </source>
</evidence>
<evidence type="ECO:0000256" key="3">
    <source>
        <dbReference type="ARBA" id="ARBA00022989"/>
    </source>
</evidence>
<accession>A0A340XHE9</accession>
<gene>
    <name evidence="6" type="primary">TSPAN16</name>
</gene>
<dbReference type="InterPro" id="IPR018499">
    <property type="entry name" value="Tetraspanin/Peripherin"/>
</dbReference>
<keyword evidence="4" id="KW-0472">Membrane</keyword>
<dbReference type="Proteomes" id="UP000265300">
    <property type="component" value="Unplaced"/>
</dbReference>
<dbReference type="STRING" id="118797.A0A340XHE9"/>
<dbReference type="AlphaFoldDB" id="A0A340XHE9"/>
<evidence type="ECO:0000256" key="2">
    <source>
        <dbReference type="ARBA" id="ARBA00022692"/>
    </source>
</evidence>
<keyword evidence="5" id="KW-1185">Reference proteome</keyword>
<dbReference type="GO" id="GO:0016020">
    <property type="term" value="C:membrane"/>
    <property type="evidence" value="ECO:0007669"/>
    <property type="project" value="UniProtKB-SubCell"/>
</dbReference>
<name>A0A340XHE9_LIPVE</name>
<evidence type="ECO:0000256" key="1">
    <source>
        <dbReference type="ARBA" id="ARBA00004141"/>
    </source>
</evidence>
<dbReference type="RefSeq" id="XP_007460823.1">
    <property type="nucleotide sequence ID" value="XM_007460761.1"/>
</dbReference>
<keyword evidence="2" id="KW-0812">Transmembrane</keyword>
<dbReference type="KEGG" id="lve:103087482"/>
<dbReference type="CTD" id="26526"/>
<dbReference type="InterPro" id="IPR008952">
    <property type="entry name" value="Tetraspanin_EC2_sf"/>
</dbReference>
<reference evidence="6" key="1">
    <citation type="submission" date="2025-08" db="UniProtKB">
        <authorList>
            <consortium name="RefSeq"/>
        </authorList>
    </citation>
    <scope>IDENTIFICATION</scope>
</reference>
<dbReference type="SUPFAM" id="SSF48652">
    <property type="entry name" value="Tetraspanin"/>
    <property type="match status" value="1"/>
</dbReference>
<dbReference type="Gene3D" id="1.10.1450.10">
    <property type="entry name" value="Tetraspanin"/>
    <property type="match status" value="1"/>
</dbReference>
<keyword evidence="3" id="KW-1133">Transmembrane helix</keyword>